<proteinExistence type="predicted"/>
<dbReference type="KEGG" id="bgt:106072681"/>
<dbReference type="VEuPathDB" id="VectorBase:BGLB018626"/>
<evidence type="ECO:0000313" key="3">
    <source>
        <dbReference type="EnsemblMetazoa" id="BGLB018626-PA"/>
    </source>
</evidence>
<feature type="compositionally biased region" description="Low complexity" evidence="1">
    <location>
        <begin position="160"/>
        <end position="171"/>
    </location>
</feature>
<feature type="region of interest" description="Disordered" evidence="1">
    <location>
        <begin position="107"/>
        <end position="177"/>
    </location>
</feature>
<dbReference type="InterPro" id="IPR029526">
    <property type="entry name" value="PGBD"/>
</dbReference>
<sequence length="693" mass="79858">MDDMNLDSTNKLKKIMKIEKIERSLDSEKTENSYMSSKTSKAILAEQTQRTKTTEEQIQSVLMVDDMKQDCTDDISSVTKMENIESSLHIKTPEYRSIGQTFDSFLSEETENTEPHPGPSDDQSTKACKSNARGIVIEDNSDDSDFVLSDGDADSDETSSESSYSNDESVSAPPPAKVPRRMYLVVPTCSSDWKKAEPGTRTENTFTFVPAKKVGVNLDLVSAASDDLDCFFALIDSSVVDSLVITINNYANHRTKLNTPARRRSMFRAWKPVTSYEIYKFLAVTTMMGLNSRPFMRDYWSTHQGLYTPWFTQMFQRERFEVLYHCFLHAFEVDAEDKCKIKPFIESLVTRFKKAFTPGQHLTVNEMIVGLNGKWAYKQINQSKPPKYNIKSFGLADSATGYVYNLLIYYDDVNASYNPSMDEDGGIAKKIFKQLLKNIGRGYHIFADRWYTSQLLLDFLQKKKMYFTGTLQVNRVRFPPEVKWLKMATMESKYWINDDNSLLCMAFKDKKAKRHINIVSNNAAAENTQEKHPNKPRIWNEYNQYMNSCGRTDQLLGHYGYHNQKSKEWWKKLFFWILEISTINAFILFKQTRSEDQRNSARFSLRNFKLNLVDRLTEYAASVIPEGEKCRISKSNRGRPCPLERLVGAKHVPMNVKKDRVCKHCRSGRTVYVCAGCDSNPHIHMDCFKAYHS</sequence>
<organism evidence="3 4">
    <name type="scientific">Biomphalaria glabrata</name>
    <name type="common">Bloodfluke planorb</name>
    <name type="synonym">Freshwater snail</name>
    <dbReference type="NCBI Taxonomy" id="6526"/>
    <lineage>
        <taxon>Eukaryota</taxon>
        <taxon>Metazoa</taxon>
        <taxon>Spiralia</taxon>
        <taxon>Lophotrochozoa</taxon>
        <taxon>Mollusca</taxon>
        <taxon>Gastropoda</taxon>
        <taxon>Heterobranchia</taxon>
        <taxon>Euthyneura</taxon>
        <taxon>Panpulmonata</taxon>
        <taxon>Hygrophila</taxon>
        <taxon>Lymnaeoidea</taxon>
        <taxon>Planorbidae</taxon>
        <taxon>Biomphalaria</taxon>
    </lineage>
</organism>
<protein>
    <recommendedName>
        <fullName evidence="2">PiggyBac transposable element-derived protein domain-containing protein</fullName>
    </recommendedName>
</protein>
<dbReference type="AlphaFoldDB" id="A0A2C9KFE7"/>
<feature type="domain" description="PiggyBac transposable element-derived protein" evidence="2">
    <location>
        <begin position="228"/>
        <end position="586"/>
    </location>
</feature>
<evidence type="ECO:0000259" key="2">
    <source>
        <dbReference type="Pfam" id="PF13843"/>
    </source>
</evidence>
<feature type="compositionally biased region" description="Acidic residues" evidence="1">
    <location>
        <begin position="139"/>
        <end position="159"/>
    </location>
</feature>
<evidence type="ECO:0000256" key="1">
    <source>
        <dbReference type="SAM" id="MobiDB-lite"/>
    </source>
</evidence>
<reference evidence="3" key="1">
    <citation type="submission" date="2020-05" db="UniProtKB">
        <authorList>
            <consortium name="EnsemblMetazoa"/>
        </authorList>
    </citation>
    <scope>IDENTIFICATION</scope>
    <source>
        <strain evidence="3">BB02</strain>
    </source>
</reference>
<dbReference type="STRING" id="6526.A0A2C9KFE7"/>
<dbReference type="PANTHER" id="PTHR46599">
    <property type="entry name" value="PIGGYBAC TRANSPOSABLE ELEMENT-DERIVED PROTEIN 4"/>
    <property type="match status" value="1"/>
</dbReference>
<dbReference type="VEuPathDB" id="VectorBase:BGLAX_032380"/>
<dbReference type="EnsemblMetazoa" id="BGLB018626-RA">
    <property type="protein sequence ID" value="BGLB018626-PA"/>
    <property type="gene ID" value="BGLB018626"/>
</dbReference>
<gene>
    <name evidence="3" type="primary">106072681</name>
</gene>
<feature type="region of interest" description="Disordered" evidence="1">
    <location>
        <begin position="26"/>
        <end position="54"/>
    </location>
</feature>
<evidence type="ECO:0000313" key="4">
    <source>
        <dbReference type="Proteomes" id="UP000076420"/>
    </source>
</evidence>
<dbReference type="PANTHER" id="PTHR46599:SF3">
    <property type="entry name" value="PIGGYBAC TRANSPOSABLE ELEMENT-DERIVED PROTEIN 4"/>
    <property type="match status" value="1"/>
</dbReference>
<name>A0A2C9KFE7_BIOGL</name>
<dbReference type="Proteomes" id="UP000076420">
    <property type="component" value="Unassembled WGS sequence"/>
</dbReference>
<accession>A0A2C9KFE7</accession>
<dbReference type="Pfam" id="PF13843">
    <property type="entry name" value="DDE_Tnp_1_7"/>
    <property type="match status" value="1"/>
</dbReference>